<evidence type="ECO:0000313" key="2">
    <source>
        <dbReference type="EMBL" id="KAG8043073.1"/>
    </source>
</evidence>
<feature type="compositionally biased region" description="Basic and acidic residues" evidence="1">
    <location>
        <begin position="57"/>
        <end position="71"/>
    </location>
</feature>
<reference evidence="2" key="2">
    <citation type="submission" date="2021-02" db="EMBL/GenBank/DDBJ databases">
        <authorList>
            <person name="Kimball J.A."/>
            <person name="Haas M.W."/>
            <person name="Macchietto M."/>
            <person name="Kono T."/>
            <person name="Duquette J."/>
            <person name="Shao M."/>
        </authorList>
    </citation>
    <scope>NUCLEOTIDE SEQUENCE</scope>
    <source>
        <tissue evidence="2">Fresh leaf tissue</tissue>
    </source>
</reference>
<evidence type="ECO:0000256" key="1">
    <source>
        <dbReference type="SAM" id="MobiDB-lite"/>
    </source>
</evidence>
<proteinExistence type="predicted"/>
<organism evidence="2 3">
    <name type="scientific">Zizania palustris</name>
    <name type="common">Northern wild rice</name>
    <dbReference type="NCBI Taxonomy" id="103762"/>
    <lineage>
        <taxon>Eukaryota</taxon>
        <taxon>Viridiplantae</taxon>
        <taxon>Streptophyta</taxon>
        <taxon>Embryophyta</taxon>
        <taxon>Tracheophyta</taxon>
        <taxon>Spermatophyta</taxon>
        <taxon>Magnoliopsida</taxon>
        <taxon>Liliopsida</taxon>
        <taxon>Poales</taxon>
        <taxon>Poaceae</taxon>
        <taxon>BOP clade</taxon>
        <taxon>Oryzoideae</taxon>
        <taxon>Oryzeae</taxon>
        <taxon>Zizaniinae</taxon>
        <taxon>Zizania</taxon>
    </lineage>
</organism>
<comment type="caution">
    <text evidence="2">The sequence shown here is derived from an EMBL/GenBank/DDBJ whole genome shotgun (WGS) entry which is preliminary data.</text>
</comment>
<dbReference type="AlphaFoldDB" id="A0A8J5RBT8"/>
<name>A0A8J5RBT8_ZIZPA</name>
<feature type="compositionally biased region" description="Low complexity" evidence="1">
    <location>
        <begin position="85"/>
        <end position="98"/>
    </location>
</feature>
<evidence type="ECO:0000313" key="3">
    <source>
        <dbReference type="Proteomes" id="UP000729402"/>
    </source>
</evidence>
<dbReference type="EMBL" id="JAAALK010001274">
    <property type="protein sequence ID" value="KAG8043073.1"/>
    <property type="molecule type" value="Genomic_DNA"/>
</dbReference>
<reference evidence="2" key="1">
    <citation type="journal article" date="2021" name="bioRxiv">
        <title>Whole Genome Assembly and Annotation of Northern Wild Rice, Zizania palustris L., Supports a Whole Genome Duplication in the Zizania Genus.</title>
        <authorList>
            <person name="Haas M."/>
            <person name="Kono T."/>
            <person name="Macchietto M."/>
            <person name="Millas R."/>
            <person name="McGilp L."/>
            <person name="Shao M."/>
            <person name="Duquette J."/>
            <person name="Hirsch C.N."/>
            <person name="Kimball J."/>
        </authorList>
    </citation>
    <scope>NUCLEOTIDE SEQUENCE</scope>
    <source>
        <tissue evidence="2">Fresh leaf tissue</tissue>
    </source>
</reference>
<keyword evidence="3" id="KW-1185">Reference proteome</keyword>
<sequence length="117" mass="12135">MEEYATNLCKADNLAPRWAGGGSSRAPASSCSTTKRAALAEERRGVSCGTKRLGHRTGTEGVRRNARDRRWSGAAPRPASGISIAQPEAAGAAAAPASAGTSAVLIDRWRRCMHGSG</sequence>
<gene>
    <name evidence="2" type="ORF">GUJ93_ZPchr0272g29200</name>
</gene>
<dbReference type="Proteomes" id="UP000729402">
    <property type="component" value="Unassembled WGS sequence"/>
</dbReference>
<feature type="region of interest" description="Disordered" evidence="1">
    <location>
        <begin position="42"/>
        <end position="98"/>
    </location>
</feature>
<protein>
    <submittedName>
        <fullName evidence="2">Uncharacterized protein</fullName>
    </submittedName>
</protein>
<accession>A0A8J5RBT8</accession>